<accession>A0NQD1</accession>
<dbReference type="Pfam" id="PF02624">
    <property type="entry name" value="YcaO"/>
    <property type="match status" value="1"/>
</dbReference>
<dbReference type="EMBL" id="AAUW01000004">
    <property type="protein sequence ID" value="EAV44989.1"/>
    <property type="molecule type" value="Genomic_DNA"/>
</dbReference>
<comment type="caution">
    <text evidence="2">The sequence shown here is derived from an EMBL/GenBank/DDBJ whole genome shotgun (WGS) entry which is preliminary data.</text>
</comment>
<protein>
    <submittedName>
        <fullName evidence="2">Fatty acid binding protein</fullName>
    </submittedName>
</protein>
<evidence type="ECO:0000313" key="3">
    <source>
        <dbReference type="Proteomes" id="UP000004848"/>
    </source>
</evidence>
<dbReference type="PANTHER" id="PTHR37809:SF1">
    <property type="entry name" value="RIBOSOMAL PROTEIN S12 METHYLTHIOTRANSFERASE ACCESSORY FACTOR YCAO"/>
    <property type="match status" value="1"/>
</dbReference>
<evidence type="ECO:0000313" key="2">
    <source>
        <dbReference type="EMBL" id="EAV44989.1"/>
    </source>
</evidence>
<organism evidence="2 3">
    <name type="scientific">Roseibium aggregatum (strain ATCC 25650 / DSM 13394 / JCM 20685 / NBRC 16684 / NCIMB 2208 / IAM 12614 / B1)</name>
    <name type="common">Stappia aggregata</name>
    <dbReference type="NCBI Taxonomy" id="384765"/>
    <lineage>
        <taxon>Bacteria</taxon>
        <taxon>Pseudomonadati</taxon>
        <taxon>Pseudomonadota</taxon>
        <taxon>Alphaproteobacteria</taxon>
        <taxon>Hyphomicrobiales</taxon>
        <taxon>Stappiaceae</taxon>
        <taxon>Roseibium</taxon>
    </lineage>
</organism>
<dbReference type="AlphaFoldDB" id="A0NQD1"/>
<gene>
    <name evidence="2" type="ORF">SIAM614_13278</name>
</gene>
<dbReference type="eggNOG" id="COG1944">
    <property type="taxonomic scope" value="Bacteria"/>
</dbReference>
<name>A0NQD1_ROSAI</name>
<evidence type="ECO:0000259" key="1">
    <source>
        <dbReference type="PROSITE" id="PS51664"/>
    </source>
</evidence>
<sequence length="264" mass="29293">MFQEVDETTGRHLPFATSVGCAVWHDLEGARKRALLELVERDAMAQAWYNRLGISALPEGLLSEVLPPELTHYLNDQPRAWGLYHVETDLAVQVVMAVSHDGYGKGCAFGASAGWDIAQASVGALQEMLQSENALTLMNKAYPVTGKSDETPKQPPRQLAYARERVIFEDLPLKDAAALSETAALTTSSFEALLQSCFDRGIGLWEFDATRQDLGIPCIKLMSAELCTWEPRFGKKRLFHGVVERGLRQTPAKEPEFAIRPFPF</sequence>
<feature type="domain" description="YcaO" evidence="1">
    <location>
        <begin position="1"/>
        <end position="264"/>
    </location>
</feature>
<dbReference type="Gene3D" id="3.30.1330.230">
    <property type="match status" value="1"/>
</dbReference>
<dbReference type="PROSITE" id="PS51664">
    <property type="entry name" value="YCAO"/>
    <property type="match status" value="1"/>
</dbReference>
<proteinExistence type="predicted"/>
<dbReference type="Proteomes" id="UP000004848">
    <property type="component" value="Unassembled WGS sequence"/>
</dbReference>
<reference evidence="2 3" key="1">
    <citation type="submission" date="2006-05" db="EMBL/GenBank/DDBJ databases">
        <authorList>
            <person name="King G."/>
            <person name="Ferriera S."/>
            <person name="Johnson J."/>
            <person name="Kravitz S."/>
            <person name="Beeson K."/>
            <person name="Sutton G."/>
            <person name="Rogers Y.-H."/>
            <person name="Friedman R."/>
            <person name="Frazier M."/>
            <person name="Venter J.C."/>
        </authorList>
    </citation>
    <scope>NUCLEOTIDE SEQUENCE [LARGE SCALE GENOMIC DNA]</scope>
    <source>
        <strain evidence="3">ATCC 25650 / DSM 13394 / JCM 20685 / NBRC 16684 / NCIMB 2208 / IAM 12614 / B1</strain>
    </source>
</reference>
<dbReference type="PANTHER" id="PTHR37809">
    <property type="entry name" value="RIBOSOMAL PROTEIN S12 METHYLTHIOTRANSFERASE ACCESSORY FACTOR YCAO"/>
    <property type="match status" value="1"/>
</dbReference>
<dbReference type="InterPro" id="IPR003776">
    <property type="entry name" value="YcaO-like_dom"/>
</dbReference>